<dbReference type="InterPro" id="IPR050116">
    <property type="entry name" value="DNA_polymerase-Y"/>
</dbReference>
<name>A0ABV4CX53_9BACT</name>
<dbReference type="InterPro" id="IPR043502">
    <property type="entry name" value="DNA/RNA_pol_sf"/>
</dbReference>
<proteinExistence type="inferred from homology"/>
<dbReference type="CDD" id="cd01700">
    <property type="entry name" value="PolY_Pol_V_umuC"/>
    <property type="match status" value="1"/>
</dbReference>
<dbReference type="Gene3D" id="1.10.150.20">
    <property type="entry name" value="5' to 3' exonuclease, C-terminal subdomain"/>
    <property type="match status" value="1"/>
</dbReference>
<dbReference type="Proteomes" id="UP001565200">
    <property type="component" value="Unassembled WGS sequence"/>
</dbReference>
<dbReference type="Pfam" id="PF00817">
    <property type="entry name" value="IMS"/>
    <property type="match status" value="1"/>
</dbReference>
<dbReference type="EMBL" id="JBCLPP010000028">
    <property type="protein sequence ID" value="MEY8245985.1"/>
    <property type="molecule type" value="Genomic_DNA"/>
</dbReference>
<feature type="domain" description="UmuC" evidence="2">
    <location>
        <begin position="2"/>
        <end position="186"/>
    </location>
</feature>
<dbReference type="Gene3D" id="3.30.1490.100">
    <property type="entry name" value="DNA polymerase, Y-family, little finger domain"/>
    <property type="match status" value="1"/>
</dbReference>
<sequence>MTGLIDCNNFFVSCERVFRPELRDKPVIVLGNNDGCVVAMSNEAKALGITRGIPLFKIRDIVSRHNITTLSGNHRLYKDMSSRVMMTLASLADGLEISSIDEAYINLDAVDDDELPAYGQSIVKTIRKNVGIPVSLGMAPTRTLAKIAARFAKKYPGYKGACLINNSDKMTKALCLTGIGDVWGIGRRLSERLKAHGLNTALDFAQLPKEIIRDRYNINLERVWRELNGEACIGIEESIDGPQKSLTCSRTFATEVYTIDELNDAVAQYAAYVAERLRRHDCHCTAISVYIATNRFKESYYSNIAQHRIPEATNDTSILCKEAKSALATIFRPGYGYKRAGVTATQIIDGNGLQQSLFSDHDDLKKRKRLMSALDKINSEFTSHDKVHVASIPSKSIAMKEHTPRLYTSRMSDIIDIKCTDRSDNTKAGKEN</sequence>
<keyword evidence="4" id="KW-1185">Reference proteome</keyword>
<dbReference type="RefSeq" id="WP_121699076.1">
    <property type="nucleotide sequence ID" value="NZ_JBCLPP010000028.1"/>
</dbReference>
<dbReference type="InterPro" id="IPR001126">
    <property type="entry name" value="UmuC"/>
</dbReference>
<dbReference type="Pfam" id="PF11799">
    <property type="entry name" value="IMS_C"/>
    <property type="match status" value="1"/>
</dbReference>
<dbReference type="Gene3D" id="3.40.1170.60">
    <property type="match status" value="1"/>
</dbReference>
<accession>A0ABV4CX53</accession>
<organism evidence="3 4">
    <name type="scientific">Heminiphilus faecis</name>
    <dbReference type="NCBI Taxonomy" id="2601703"/>
    <lineage>
        <taxon>Bacteria</taxon>
        <taxon>Pseudomonadati</taxon>
        <taxon>Bacteroidota</taxon>
        <taxon>Bacteroidia</taxon>
        <taxon>Bacteroidales</taxon>
        <taxon>Muribaculaceae</taxon>
        <taxon>Heminiphilus</taxon>
    </lineage>
</organism>
<dbReference type="PANTHER" id="PTHR11076">
    <property type="entry name" value="DNA REPAIR POLYMERASE UMUC / TRANSFERASE FAMILY MEMBER"/>
    <property type="match status" value="1"/>
</dbReference>
<evidence type="ECO:0000259" key="2">
    <source>
        <dbReference type="PROSITE" id="PS50173"/>
    </source>
</evidence>
<evidence type="ECO:0000313" key="4">
    <source>
        <dbReference type="Proteomes" id="UP001565200"/>
    </source>
</evidence>
<dbReference type="SUPFAM" id="SSF100879">
    <property type="entry name" value="Lesion bypass DNA polymerase (Y-family), little finger domain"/>
    <property type="match status" value="1"/>
</dbReference>
<dbReference type="SUPFAM" id="SSF56672">
    <property type="entry name" value="DNA/RNA polymerases"/>
    <property type="match status" value="1"/>
</dbReference>
<comment type="caution">
    <text evidence="3">The sequence shown here is derived from an EMBL/GenBank/DDBJ whole genome shotgun (WGS) entry which is preliminary data.</text>
</comment>
<dbReference type="InterPro" id="IPR017961">
    <property type="entry name" value="DNA_pol_Y-fam_little_finger"/>
</dbReference>
<protein>
    <submittedName>
        <fullName evidence="3">SOS mutagenesis and repair protein UmuC</fullName>
    </submittedName>
</protein>
<comment type="similarity">
    <text evidence="1">Belongs to the DNA polymerase type-Y family.</text>
</comment>
<dbReference type="InterPro" id="IPR043128">
    <property type="entry name" value="Rev_trsase/Diguanyl_cyclase"/>
</dbReference>
<reference evidence="3 4" key="1">
    <citation type="submission" date="2024-03" db="EMBL/GenBank/DDBJ databases">
        <title>Mouse gut bacterial collection (mGBC) of GemPharmatech.</title>
        <authorList>
            <person name="He Y."/>
            <person name="Dong L."/>
            <person name="Wu D."/>
            <person name="Gao X."/>
            <person name="Lin Z."/>
        </authorList>
    </citation>
    <scope>NUCLEOTIDE SEQUENCE [LARGE SCALE GENOMIC DNA]</scope>
    <source>
        <strain evidence="3 4">54-13</strain>
    </source>
</reference>
<dbReference type="PANTHER" id="PTHR11076:SF34">
    <property type="entry name" value="PROTEIN UMUC"/>
    <property type="match status" value="1"/>
</dbReference>
<dbReference type="InterPro" id="IPR036775">
    <property type="entry name" value="DNA_pol_Y-fam_lit_finger_sf"/>
</dbReference>
<evidence type="ECO:0000313" key="3">
    <source>
        <dbReference type="EMBL" id="MEY8245985.1"/>
    </source>
</evidence>
<evidence type="ECO:0000256" key="1">
    <source>
        <dbReference type="ARBA" id="ARBA00010945"/>
    </source>
</evidence>
<dbReference type="PROSITE" id="PS50173">
    <property type="entry name" value="UMUC"/>
    <property type="match status" value="1"/>
</dbReference>
<gene>
    <name evidence="3" type="ORF">AAK873_10200</name>
</gene>
<dbReference type="Gene3D" id="3.30.70.270">
    <property type="match status" value="1"/>
</dbReference>